<dbReference type="PANTHER" id="PTHR35894">
    <property type="entry name" value="GENERAL SECRETION PATHWAY PROTEIN A-RELATED"/>
    <property type="match status" value="1"/>
</dbReference>
<evidence type="ECO:0000313" key="2">
    <source>
        <dbReference type="Proteomes" id="UP000050349"/>
    </source>
</evidence>
<name>A0A0P9BC73_PSEFL</name>
<dbReference type="PANTHER" id="PTHR35894:SF1">
    <property type="entry name" value="PHOSPHORIBULOKINASE _ URIDINE KINASE FAMILY"/>
    <property type="match status" value="1"/>
</dbReference>
<dbReference type="InterPro" id="IPR008868">
    <property type="entry name" value="TniB"/>
</dbReference>
<dbReference type="Proteomes" id="UP000050349">
    <property type="component" value="Unassembled WGS sequence"/>
</dbReference>
<dbReference type="AlphaFoldDB" id="A0A0P9BC73"/>
<dbReference type="SUPFAM" id="SSF52540">
    <property type="entry name" value="P-loop containing nucleoside triphosphate hydrolases"/>
    <property type="match status" value="1"/>
</dbReference>
<reference evidence="1 2" key="1">
    <citation type="submission" date="2015-09" db="EMBL/GenBank/DDBJ databases">
        <authorList>
            <person name="Jackson K.R."/>
            <person name="Lunt B.L."/>
            <person name="Fisher J.N.B."/>
            <person name="Gardner A.V."/>
            <person name="Bailey M.E."/>
            <person name="Deus L.M."/>
            <person name="Earl A.S."/>
            <person name="Gibby P.D."/>
            <person name="Hartmann K.A."/>
            <person name="Liu J.E."/>
            <person name="Manci A.M."/>
            <person name="Nielsen D.A."/>
            <person name="Solomon M.B."/>
            <person name="Breakwell D.P."/>
            <person name="Burnett S.H."/>
            <person name="Grose J.H."/>
        </authorList>
    </citation>
    <scope>NUCLEOTIDE SEQUENCE [LARGE SCALE GENOMIC DNA]</scope>
    <source>
        <strain evidence="1 2">S613</strain>
    </source>
</reference>
<organism evidence="1 2">
    <name type="scientific">Pseudomonas fluorescens</name>
    <dbReference type="NCBI Taxonomy" id="294"/>
    <lineage>
        <taxon>Bacteria</taxon>
        <taxon>Pseudomonadati</taxon>
        <taxon>Pseudomonadota</taxon>
        <taxon>Gammaproteobacteria</taxon>
        <taxon>Pseudomonadales</taxon>
        <taxon>Pseudomonadaceae</taxon>
        <taxon>Pseudomonas</taxon>
    </lineage>
</organism>
<dbReference type="PATRIC" id="fig|294.162.peg.1884"/>
<proteinExistence type="predicted"/>
<evidence type="ECO:0000313" key="1">
    <source>
        <dbReference type="EMBL" id="KPU60512.1"/>
    </source>
</evidence>
<dbReference type="Gene3D" id="3.40.50.300">
    <property type="entry name" value="P-loop containing nucleotide triphosphate hydrolases"/>
    <property type="match status" value="1"/>
</dbReference>
<accession>A0A0P9BC73</accession>
<gene>
    <name evidence="1" type="ORF">AN403_4224</name>
</gene>
<dbReference type="InterPro" id="IPR052026">
    <property type="entry name" value="ExeA_AAA_ATPase_DNA-bind"/>
</dbReference>
<dbReference type="EMBL" id="LJXB01000068">
    <property type="protein sequence ID" value="KPU60512.1"/>
    <property type="molecule type" value="Genomic_DNA"/>
</dbReference>
<sequence>MDFSHVDSSCHHLFELSNQERARACLKDFFLPHPSAERLFKKMDMIMSMPRKVVAPCLLCLGQGGAGKTSTVEELQRRNATSLNRIVFVTMHQNADNLGLKELILGEMGLDTSRRARQSRRISPELQYIIKSENIKAIVIDEVHDALTLSPFQRKINLSLLKNLSGTTYGLSVFAFGVPDAARFLREDPQLARRYAVHNLESWENGQDFRNFVFSYIHRLPLKKPTDFRDQNLCLAIIEKSLGITDNIVKILQASAWAAIADGSERITLNHITKVEEIMAQELGLSLQGLEQVRMDRERA</sequence>
<comment type="caution">
    <text evidence="1">The sequence shown here is derived from an EMBL/GenBank/DDBJ whole genome shotgun (WGS) entry which is preliminary data.</text>
</comment>
<dbReference type="Pfam" id="PF05621">
    <property type="entry name" value="TniB"/>
    <property type="match status" value="1"/>
</dbReference>
<dbReference type="InterPro" id="IPR027417">
    <property type="entry name" value="P-loop_NTPase"/>
</dbReference>
<protein>
    <submittedName>
        <fullName evidence="1">AAA domain protein</fullName>
    </submittedName>
</protein>